<sequence length="164" mass="18815">MHDEPHPEPEFTHSSTSEAEYPLHTSGMFSHSRNFTVRGRNLTNITNHFVAPSIPSDFRMIPLADIDLRHEIRLENSTVLVDHRRKQPRVRRLYSAKVEGRKSTLTVAMYQGINAEQEWWSDLAKYMSMRHPNIIQICGAASSNGMHTAIFNDGTGLMFKQCFD</sequence>
<evidence type="ECO:0000313" key="1">
    <source>
        <dbReference type="EMBL" id="KAF7377042.1"/>
    </source>
</evidence>
<evidence type="ECO:0000313" key="2">
    <source>
        <dbReference type="Proteomes" id="UP000623467"/>
    </source>
</evidence>
<proteinExistence type="predicted"/>
<name>A0A8H6ZG08_9AGAR</name>
<keyword evidence="2" id="KW-1185">Reference proteome</keyword>
<dbReference type="Proteomes" id="UP000623467">
    <property type="component" value="Unassembled WGS sequence"/>
</dbReference>
<gene>
    <name evidence="1" type="ORF">MSAN_00122300</name>
</gene>
<protein>
    <submittedName>
        <fullName evidence="1">Uncharacterized protein</fullName>
    </submittedName>
</protein>
<dbReference type="OrthoDB" id="3065426at2759"/>
<dbReference type="EMBL" id="JACAZH010000001">
    <property type="protein sequence ID" value="KAF7377042.1"/>
    <property type="molecule type" value="Genomic_DNA"/>
</dbReference>
<accession>A0A8H6ZG08</accession>
<organism evidence="1 2">
    <name type="scientific">Mycena sanguinolenta</name>
    <dbReference type="NCBI Taxonomy" id="230812"/>
    <lineage>
        <taxon>Eukaryota</taxon>
        <taxon>Fungi</taxon>
        <taxon>Dikarya</taxon>
        <taxon>Basidiomycota</taxon>
        <taxon>Agaricomycotina</taxon>
        <taxon>Agaricomycetes</taxon>
        <taxon>Agaricomycetidae</taxon>
        <taxon>Agaricales</taxon>
        <taxon>Marasmiineae</taxon>
        <taxon>Mycenaceae</taxon>
        <taxon>Mycena</taxon>
    </lineage>
</organism>
<dbReference type="AlphaFoldDB" id="A0A8H6ZG08"/>
<reference evidence="1" key="1">
    <citation type="submission" date="2020-05" db="EMBL/GenBank/DDBJ databases">
        <title>Mycena genomes resolve the evolution of fungal bioluminescence.</title>
        <authorList>
            <person name="Tsai I.J."/>
        </authorList>
    </citation>
    <scope>NUCLEOTIDE SEQUENCE</scope>
    <source>
        <strain evidence="1">160909Yilan</strain>
    </source>
</reference>
<comment type="caution">
    <text evidence="1">The sequence shown here is derived from an EMBL/GenBank/DDBJ whole genome shotgun (WGS) entry which is preliminary data.</text>
</comment>